<comment type="catalytic activity">
    <reaction evidence="4">
        <text>a (2E,4E)-dienoyl-CoA + NADPH + H(+) = a 4,5-saturated-(3E)-enoyl-CoA + NADP(+)</text>
        <dbReference type="Rhea" id="RHEA:45912"/>
        <dbReference type="ChEBI" id="CHEBI:15378"/>
        <dbReference type="ChEBI" id="CHEBI:57783"/>
        <dbReference type="ChEBI" id="CHEBI:58349"/>
        <dbReference type="ChEBI" id="CHEBI:85101"/>
        <dbReference type="ChEBI" id="CHEBI:85493"/>
        <dbReference type="EC" id="1.3.1.124"/>
    </reaction>
</comment>
<dbReference type="GO" id="GO:0005777">
    <property type="term" value="C:peroxisome"/>
    <property type="evidence" value="ECO:0007669"/>
    <property type="project" value="TreeGrafter"/>
</dbReference>
<dbReference type="PRINTS" id="PR00081">
    <property type="entry name" value="GDHRDH"/>
</dbReference>
<dbReference type="InterPro" id="IPR045017">
    <property type="entry name" value="DECR2-like"/>
</dbReference>
<proteinExistence type="predicted"/>
<dbReference type="AlphaFoldDB" id="A0A550C113"/>
<dbReference type="Proteomes" id="UP000320762">
    <property type="component" value="Unassembled WGS sequence"/>
</dbReference>
<evidence type="ECO:0000256" key="1">
    <source>
        <dbReference type="ARBA" id="ARBA00022857"/>
    </source>
</evidence>
<keyword evidence="2" id="KW-0560">Oxidoreductase</keyword>
<dbReference type="Gene3D" id="3.40.50.720">
    <property type="entry name" value="NAD(P)-binding Rossmann-like Domain"/>
    <property type="match status" value="1"/>
</dbReference>
<dbReference type="EMBL" id="VDMD01000035">
    <property type="protein sequence ID" value="TRM58489.1"/>
    <property type="molecule type" value="Genomic_DNA"/>
</dbReference>
<dbReference type="PANTHER" id="PTHR43296:SF2">
    <property type="entry name" value="PEROXISOMAL 2,4-DIENOYL-COA REDUCTASE [(3E)-ENOYL-COA-PRODUCING]"/>
    <property type="match status" value="1"/>
</dbReference>
<evidence type="ECO:0000256" key="4">
    <source>
        <dbReference type="ARBA" id="ARBA00048009"/>
    </source>
</evidence>
<evidence type="ECO:0000313" key="6">
    <source>
        <dbReference type="EMBL" id="TRM58489.1"/>
    </source>
</evidence>
<sequence>MALTAYVAPIVDSTDVFKPDIFKGKVLFCTGGGSGICRAMTEAIMRHGAQSTIVGRKLDRLTQAAQELSASTGKTCLACQGDVRKPETLRDAVAKTIEKYGRIDFVICGAAGNFLAPISGLSENGFRTVMEIDTIGTYNTIKATLDHVRKSRGAYIHVSATLHYNGTPYQAHVSAAKAGVDALSAVLAVEEGPHGVRSNVVAPGPIAGTEGMDRLSAKGPDRSRHGFELIPAGRMGDMRDIANAAVFLFSGAASFVTGQVLPVDGGTEHMRSTQLPYPQAVLDPEGTKAMIKARM</sequence>
<comment type="caution">
    <text evidence="6">The sequence shown here is derived from an EMBL/GenBank/DDBJ whole genome shotgun (WGS) entry which is preliminary data.</text>
</comment>
<dbReference type="OrthoDB" id="2136131at2759"/>
<evidence type="ECO:0000313" key="7">
    <source>
        <dbReference type="Proteomes" id="UP000320762"/>
    </source>
</evidence>
<comment type="catalytic activity">
    <reaction evidence="5">
        <text>a (2E,4Z)-dienoyl-CoA + NADPH + H(+) = a 4,5-saturated-(3E)-enoyl-CoA + NADP(+)</text>
        <dbReference type="Rhea" id="RHEA:61892"/>
        <dbReference type="ChEBI" id="CHEBI:15378"/>
        <dbReference type="ChEBI" id="CHEBI:57783"/>
        <dbReference type="ChEBI" id="CHEBI:58349"/>
        <dbReference type="ChEBI" id="CHEBI:85099"/>
        <dbReference type="ChEBI" id="CHEBI:85493"/>
        <dbReference type="EC" id="1.3.1.124"/>
    </reaction>
</comment>
<dbReference type="SUPFAM" id="SSF51735">
    <property type="entry name" value="NAD(P)-binding Rossmann-fold domains"/>
    <property type="match status" value="1"/>
</dbReference>
<dbReference type="PANTHER" id="PTHR43296">
    <property type="entry name" value="PEROXISOMAL 2,4-DIENOYL-COA REDUCTASE"/>
    <property type="match status" value="1"/>
</dbReference>
<reference evidence="6 7" key="1">
    <citation type="journal article" date="2019" name="New Phytol.">
        <title>Comparative genomics reveals unique wood-decay strategies and fruiting body development in the Schizophyllaceae.</title>
        <authorList>
            <person name="Almasi E."/>
            <person name="Sahu N."/>
            <person name="Krizsan K."/>
            <person name="Balint B."/>
            <person name="Kovacs G.M."/>
            <person name="Kiss B."/>
            <person name="Cseklye J."/>
            <person name="Drula E."/>
            <person name="Henrissat B."/>
            <person name="Nagy I."/>
            <person name="Chovatia M."/>
            <person name="Adam C."/>
            <person name="LaButti K."/>
            <person name="Lipzen A."/>
            <person name="Riley R."/>
            <person name="Grigoriev I.V."/>
            <person name="Nagy L.G."/>
        </authorList>
    </citation>
    <scope>NUCLEOTIDE SEQUENCE [LARGE SCALE GENOMIC DNA]</scope>
    <source>
        <strain evidence="6 7">NL-1724</strain>
    </source>
</reference>
<evidence type="ECO:0000256" key="2">
    <source>
        <dbReference type="ARBA" id="ARBA00023002"/>
    </source>
</evidence>
<gene>
    <name evidence="6" type="ORF">BD626DRAFT_511255</name>
</gene>
<name>A0A550C113_9AGAR</name>
<evidence type="ECO:0000256" key="5">
    <source>
        <dbReference type="ARBA" id="ARBA00048340"/>
    </source>
</evidence>
<dbReference type="GO" id="GO:0009062">
    <property type="term" value="P:fatty acid catabolic process"/>
    <property type="evidence" value="ECO:0007669"/>
    <property type="project" value="InterPro"/>
</dbReference>
<evidence type="ECO:0000256" key="3">
    <source>
        <dbReference type="ARBA" id="ARBA00026117"/>
    </source>
</evidence>
<keyword evidence="7" id="KW-1185">Reference proteome</keyword>
<dbReference type="InterPro" id="IPR036291">
    <property type="entry name" value="NAD(P)-bd_dom_sf"/>
</dbReference>
<organism evidence="6 7">
    <name type="scientific">Schizophyllum amplum</name>
    <dbReference type="NCBI Taxonomy" id="97359"/>
    <lineage>
        <taxon>Eukaryota</taxon>
        <taxon>Fungi</taxon>
        <taxon>Dikarya</taxon>
        <taxon>Basidiomycota</taxon>
        <taxon>Agaricomycotina</taxon>
        <taxon>Agaricomycetes</taxon>
        <taxon>Agaricomycetidae</taxon>
        <taxon>Agaricales</taxon>
        <taxon>Schizophyllaceae</taxon>
        <taxon>Schizophyllum</taxon>
    </lineage>
</organism>
<dbReference type="InterPro" id="IPR002347">
    <property type="entry name" value="SDR_fam"/>
</dbReference>
<dbReference type="STRING" id="97359.A0A550C113"/>
<dbReference type="Pfam" id="PF13561">
    <property type="entry name" value="adh_short_C2"/>
    <property type="match status" value="1"/>
</dbReference>
<keyword evidence="1" id="KW-0521">NADP</keyword>
<accession>A0A550C113</accession>
<protein>
    <recommendedName>
        <fullName evidence="3">2,4-dienoyl-CoA reductase [(3E)-enoyl-CoA-producing]</fullName>
        <ecNumber evidence="3">1.3.1.124</ecNumber>
    </recommendedName>
</protein>
<dbReference type="CDD" id="cd05369">
    <property type="entry name" value="TER_DECR_SDR_a"/>
    <property type="match status" value="1"/>
</dbReference>
<dbReference type="GO" id="GO:0008670">
    <property type="term" value="F:2,4-dienoyl-CoA reductase (NADPH) activity"/>
    <property type="evidence" value="ECO:0007669"/>
    <property type="project" value="InterPro"/>
</dbReference>
<dbReference type="EC" id="1.3.1.124" evidence="3"/>
<dbReference type="FunFam" id="3.40.50.720:FF:000084">
    <property type="entry name" value="Short-chain dehydrogenase reductase"/>
    <property type="match status" value="1"/>
</dbReference>